<dbReference type="InterPro" id="IPR036179">
    <property type="entry name" value="Ig-like_dom_sf"/>
</dbReference>
<sequence>MEPLHIIDYALCSRKTSTIPRYSIIKHLQGMGSLPQLFCAVVTLSLSFSFCLGRLWDPSFGLSKRGGVARGSLFFKKNELLPSITVASRHQSIVLTCQAGGKSPTIHWLKDDQRIQQGDDRDYLNDEPAYEEPLNEGEGSSLGLSFTKSKLFLDCVTPEQAGEYTCVAETTTERIAQTTELVVGEDYDGTGNCLAKRSLRGRREPARIYLWTSNRLEVQGMAVQLYCRVEGFPAPTLSWFDNNGEEILPSNDNYQLLDNGDLLIKHISWSNMGRYRCETTNGLGTDSVTTFLYPVRYFFDFSINDSIFPL</sequence>
<name>A0AA89C0I1_PINIB</name>
<dbReference type="GO" id="GO:0030424">
    <property type="term" value="C:axon"/>
    <property type="evidence" value="ECO:0007669"/>
    <property type="project" value="TreeGrafter"/>
</dbReference>
<dbReference type="PANTHER" id="PTHR10075">
    <property type="entry name" value="BASIGIN RELATED"/>
    <property type="match status" value="1"/>
</dbReference>
<dbReference type="InterPro" id="IPR003598">
    <property type="entry name" value="Ig_sub2"/>
</dbReference>
<keyword evidence="1" id="KW-0393">Immunoglobulin domain</keyword>
<dbReference type="GO" id="GO:0005886">
    <property type="term" value="C:plasma membrane"/>
    <property type="evidence" value="ECO:0007669"/>
    <property type="project" value="TreeGrafter"/>
</dbReference>
<proteinExistence type="predicted"/>
<dbReference type="GO" id="GO:0098632">
    <property type="term" value="F:cell-cell adhesion mediator activity"/>
    <property type="evidence" value="ECO:0007669"/>
    <property type="project" value="TreeGrafter"/>
</dbReference>
<accession>A0AA89C0I1</accession>
<comment type="caution">
    <text evidence="3">The sequence shown here is derived from an EMBL/GenBank/DDBJ whole genome shotgun (WGS) entry which is preliminary data.</text>
</comment>
<dbReference type="SUPFAM" id="SSF48726">
    <property type="entry name" value="Immunoglobulin"/>
    <property type="match status" value="2"/>
</dbReference>
<dbReference type="PROSITE" id="PS50835">
    <property type="entry name" value="IG_LIKE"/>
    <property type="match status" value="2"/>
</dbReference>
<dbReference type="InterPro" id="IPR003599">
    <property type="entry name" value="Ig_sub"/>
</dbReference>
<dbReference type="InterPro" id="IPR007110">
    <property type="entry name" value="Ig-like_dom"/>
</dbReference>
<feature type="domain" description="Ig-like" evidence="2">
    <location>
        <begin position="58"/>
        <end position="176"/>
    </location>
</feature>
<dbReference type="GO" id="GO:0007156">
    <property type="term" value="P:homophilic cell adhesion via plasma membrane adhesion molecules"/>
    <property type="evidence" value="ECO:0007669"/>
    <property type="project" value="TreeGrafter"/>
</dbReference>
<dbReference type="Proteomes" id="UP001186944">
    <property type="component" value="Unassembled WGS sequence"/>
</dbReference>
<dbReference type="Gene3D" id="2.60.40.10">
    <property type="entry name" value="Immunoglobulins"/>
    <property type="match status" value="2"/>
</dbReference>
<dbReference type="SMART" id="SM00409">
    <property type="entry name" value="IG"/>
    <property type="match status" value="2"/>
</dbReference>
<dbReference type="AlphaFoldDB" id="A0AA89C0I1"/>
<dbReference type="GO" id="GO:0070593">
    <property type="term" value="P:dendrite self-avoidance"/>
    <property type="evidence" value="ECO:0007669"/>
    <property type="project" value="TreeGrafter"/>
</dbReference>
<feature type="domain" description="Ig-like" evidence="2">
    <location>
        <begin position="205"/>
        <end position="289"/>
    </location>
</feature>
<dbReference type="PANTHER" id="PTHR10075:SF101">
    <property type="entry name" value="ZWEI IG DOMAIN PROTEIN ZIG-3"/>
    <property type="match status" value="1"/>
</dbReference>
<protein>
    <recommendedName>
        <fullName evidence="2">Ig-like domain-containing protein</fullName>
    </recommendedName>
</protein>
<dbReference type="Pfam" id="PF13927">
    <property type="entry name" value="Ig_3"/>
    <property type="match status" value="2"/>
</dbReference>
<evidence type="ECO:0000313" key="4">
    <source>
        <dbReference type="Proteomes" id="UP001186944"/>
    </source>
</evidence>
<dbReference type="GO" id="GO:0007411">
    <property type="term" value="P:axon guidance"/>
    <property type="evidence" value="ECO:0007669"/>
    <property type="project" value="TreeGrafter"/>
</dbReference>
<evidence type="ECO:0000259" key="2">
    <source>
        <dbReference type="PROSITE" id="PS50835"/>
    </source>
</evidence>
<gene>
    <name evidence="3" type="ORF">FSP39_004303</name>
</gene>
<evidence type="ECO:0000256" key="1">
    <source>
        <dbReference type="ARBA" id="ARBA00023319"/>
    </source>
</evidence>
<dbReference type="SMART" id="SM00408">
    <property type="entry name" value="IGc2"/>
    <property type="match status" value="2"/>
</dbReference>
<organism evidence="3 4">
    <name type="scientific">Pinctada imbricata</name>
    <name type="common">Atlantic pearl-oyster</name>
    <name type="synonym">Pinctada martensii</name>
    <dbReference type="NCBI Taxonomy" id="66713"/>
    <lineage>
        <taxon>Eukaryota</taxon>
        <taxon>Metazoa</taxon>
        <taxon>Spiralia</taxon>
        <taxon>Lophotrochozoa</taxon>
        <taxon>Mollusca</taxon>
        <taxon>Bivalvia</taxon>
        <taxon>Autobranchia</taxon>
        <taxon>Pteriomorphia</taxon>
        <taxon>Pterioida</taxon>
        <taxon>Pterioidea</taxon>
        <taxon>Pteriidae</taxon>
        <taxon>Pinctada</taxon>
    </lineage>
</organism>
<keyword evidence="4" id="KW-1185">Reference proteome</keyword>
<evidence type="ECO:0000313" key="3">
    <source>
        <dbReference type="EMBL" id="KAK3094638.1"/>
    </source>
</evidence>
<dbReference type="InterPro" id="IPR013783">
    <property type="entry name" value="Ig-like_fold"/>
</dbReference>
<reference evidence="3" key="1">
    <citation type="submission" date="2019-08" db="EMBL/GenBank/DDBJ databases">
        <title>The improved chromosome-level genome for the pearl oyster Pinctada fucata martensii using PacBio sequencing and Hi-C.</title>
        <authorList>
            <person name="Zheng Z."/>
        </authorList>
    </citation>
    <scope>NUCLEOTIDE SEQUENCE</scope>
    <source>
        <strain evidence="3">ZZ-2019</strain>
        <tissue evidence="3">Adductor muscle</tissue>
    </source>
</reference>
<dbReference type="EMBL" id="VSWD01000008">
    <property type="protein sequence ID" value="KAK3094638.1"/>
    <property type="molecule type" value="Genomic_DNA"/>
</dbReference>